<dbReference type="PROSITE" id="PS51462">
    <property type="entry name" value="NUDIX"/>
    <property type="match status" value="1"/>
</dbReference>
<dbReference type="GO" id="GO:0008413">
    <property type="term" value="F:8-oxo-7,8-dihydroguanosine triphosphate pyrophosphatase activity"/>
    <property type="evidence" value="ECO:0007669"/>
    <property type="project" value="TreeGrafter"/>
</dbReference>
<evidence type="ECO:0000256" key="3">
    <source>
        <dbReference type="ARBA" id="ARBA00022801"/>
    </source>
</evidence>
<dbReference type="InterPro" id="IPR020476">
    <property type="entry name" value="Nudix_hydrolase"/>
</dbReference>
<dbReference type="PANTHER" id="PTHR47707">
    <property type="entry name" value="8-OXO-DGTP DIPHOSPHATASE"/>
    <property type="match status" value="1"/>
</dbReference>
<accession>H6L4Z0</accession>
<evidence type="ECO:0000256" key="5">
    <source>
        <dbReference type="RuleBase" id="RU003476"/>
    </source>
</evidence>
<reference evidence="7 8" key="1">
    <citation type="journal article" date="2012" name="Stand. Genomic Sci.">
        <title>Complete genome sequencing and analysis of Saprospira grandis str. Lewin, a predatory marine bacterium.</title>
        <authorList>
            <person name="Saw J.H."/>
            <person name="Yuryev A."/>
            <person name="Kanbe M."/>
            <person name="Hou S."/>
            <person name="Young A.G."/>
            <person name="Aizawa S."/>
            <person name="Alam M."/>
        </authorList>
    </citation>
    <scope>NUCLEOTIDE SEQUENCE [LARGE SCALE GENOMIC DNA]</scope>
    <source>
        <strain evidence="7 8">Lewin</strain>
    </source>
</reference>
<evidence type="ECO:0000256" key="2">
    <source>
        <dbReference type="ARBA" id="ARBA00005582"/>
    </source>
</evidence>
<dbReference type="SUPFAM" id="SSF55811">
    <property type="entry name" value="Nudix"/>
    <property type="match status" value="1"/>
</dbReference>
<dbReference type="InterPro" id="IPR015797">
    <property type="entry name" value="NUDIX_hydrolase-like_dom_sf"/>
</dbReference>
<proteinExistence type="inferred from homology"/>
<dbReference type="STRING" id="984262.SGRA_2437"/>
<dbReference type="PANTHER" id="PTHR47707:SF2">
    <property type="entry name" value="CTP PYROPHOSPHOHYDROLASE"/>
    <property type="match status" value="1"/>
</dbReference>
<evidence type="ECO:0000313" key="8">
    <source>
        <dbReference type="Proteomes" id="UP000007519"/>
    </source>
</evidence>
<dbReference type="Proteomes" id="UP000007519">
    <property type="component" value="Chromosome"/>
</dbReference>
<dbReference type="EC" id="3.6.1.-" evidence="7"/>
<comment type="similarity">
    <text evidence="2 5">Belongs to the Nudix hydrolase family.</text>
</comment>
<dbReference type="GO" id="GO:0035539">
    <property type="term" value="F:8-oxo-7,8-dihydrodeoxyguanosine triphosphate pyrophosphatase activity"/>
    <property type="evidence" value="ECO:0007669"/>
    <property type="project" value="TreeGrafter"/>
</dbReference>
<dbReference type="AlphaFoldDB" id="H6L4Z0"/>
<dbReference type="InterPro" id="IPR000086">
    <property type="entry name" value="NUDIX_hydrolase_dom"/>
</dbReference>
<name>H6L4Z0_SAPGL</name>
<dbReference type="PROSITE" id="PS00893">
    <property type="entry name" value="NUDIX_BOX"/>
    <property type="match status" value="1"/>
</dbReference>
<keyword evidence="8" id="KW-1185">Reference proteome</keyword>
<keyword evidence="3 5" id="KW-0378">Hydrolase</keyword>
<keyword evidence="4" id="KW-0460">Magnesium</keyword>
<dbReference type="OrthoDB" id="9810648at2"/>
<evidence type="ECO:0000256" key="1">
    <source>
        <dbReference type="ARBA" id="ARBA00001946"/>
    </source>
</evidence>
<dbReference type="PRINTS" id="PR00502">
    <property type="entry name" value="NUDIXFAMILY"/>
</dbReference>
<evidence type="ECO:0000313" key="7">
    <source>
        <dbReference type="EMBL" id="AFC25165.1"/>
    </source>
</evidence>
<dbReference type="GO" id="GO:0006281">
    <property type="term" value="P:DNA repair"/>
    <property type="evidence" value="ECO:0007669"/>
    <property type="project" value="InterPro"/>
</dbReference>
<dbReference type="EMBL" id="CP002831">
    <property type="protein sequence ID" value="AFC25165.1"/>
    <property type="molecule type" value="Genomic_DNA"/>
</dbReference>
<dbReference type="RefSeq" id="WP_015692778.1">
    <property type="nucleotide sequence ID" value="NC_016940.1"/>
</dbReference>
<dbReference type="eggNOG" id="COG0494">
    <property type="taxonomic scope" value="Bacteria"/>
</dbReference>
<gene>
    <name evidence="7" type="primary">nudG</name>
    <name evidence="7" type="ordered locus">SGRA_2437</name>
</gene>
<dbReference type="KEGG" id="sgn:SGRA_2437"/>
<protein>
    <submittedName>
        <fullName evidence="7">Pyrimidine (Deoxy)nucleoside triphosphate pyrophosphohydrolase</fullName>
        <ecNumber evidence="7">3.6.1.-</ecNumber>
    </submittedName>
</protein>
<comment type="cofactor">
    <cofactor evidence="1">
        <name>Mg(2+)</name>
        <dbReference type="ChEBI" id="CHEBI:18420"/>
    </cofactor>
</comment>
<feature type="domain" description="Nudix hydrolase" evidence="6">
    <location>
        <begin position="1"/>
        <end position="129"/>
    </location>
</feature>
<dbReference type="Gene3D" id="3.90.79.10">
    <property type="entry name" value="Nucleoside Triphosphate Pyrophosphohydrolase"/>
    <property type="match status" value="1"/>
</dbReference>
<sequence length="132" mass="14953">MKIITVVAAIWQRADGRFFLAQRATGQSFAGQWEFPGGKLEAQETEPQALAREMEEEFGVQAQIGPFFMESLHPYKPQKTIRLRAYWIKSVQGVPQALEHAQLAWVLPQELLNYSLSQADIPIAKALLEQLD</sequence>
<dbReference type="HOGENOM" id="CLU_037162_19_1_10"/>
<organism evidence="7 8">
    <name type="scientific">Saprospira grandis (strain Lewin)</name>
    <dbReference type="NCBI Taxonomy" id="984262"/>
    <lineage>
        <taxon>Bacteria</taxon>
        <taxon>Pseudomonadati</taxon>
        <taxon>Bacteroidota</taxon>
        <taxon>Saprospiria</taxon>
        <taxon>Saprospirales</taxon>
        <taxon>Saprospiraceae</taxon>
        <taxon>Saprospira</taxon>
    </lineage>
</organism>
<dbReference type="InterPro" id="IPR020084">
    <property type="entry name" value="NUDIX_hydrolase_CS"/>
</dbReference>
<dbReference type="GO" id="GO:0044716">
    <property type="term" value="F:8-oxo-GDP phosphatase activity"/>
    <property type="evidence" value="ECO:0007669"/>
    <property type="project" value="TreeGrafter"/>
</dbReference>
<evidence type="ECO:0000259" key="6">
    <source>
        <dbReference type="PROSITE" id="PS51462"/>
    </source>
</evidence>
<dbReference type="GO" id="GO:0044715">
    <property type="term" value="F:8-oxo-dGDP phosphatase activity"/>
    <property type="evidence" value="ECO:0007669"/>
    <property type="project" value="TreeGrafter"/>
</dbReference>
<dbReference type="InterPro" id="IPR047127">
    <property type="entry name" value="MutT-like"/>
</dbReference>
<evidence type="ECO:0000256" key="4">
    <source>
        <dbReference type="ARBA" id="ARBA00022842"/>
    </source>
</evidence>
<dbReference type="Pfam" id="PF00293">
    <property type="entry name" value="NUDIX"/>
    <property type="match status" value="1"/>
</dbReference>
<dbReference type="CDD" id="cd03425">
    <property type="entry name" value="NUDIX_MutT_NudA_like"/>
    <property type="match status" value="1"/>
</dbReference>